<dbReference type="GO" id="GO:0008168">
    <property type="term" value="F:methyltransferase activity"/>
    <property type="evidence" value="ECO:0007669"/>
    <property type="project" value="UniProtKB-KW"/>
</dbReference>
<feature type="domain" description="Methyltransferase type 11" evidence="1">
    <location>
        <begin position="36"/>
        <end position="128"/>
    </location>
</feature>
<dbReference type="RefSeq" id="WP_320685210.1">
    <property type="nucleotide sequence ID" value="NZ_JAXBLV010000024.1"/>
</dbReference>
<dbReference type="InterPro" id="IPR013216">
    <property type="entry name" value="Methyltransf_11"/>
</dbReference>
<evidence type="ECO:0000313" key="3">
    <source>
        <dbReference type="Proteomes" id="UP001272242"/>
    </source>
</evidence>
<dbReference type="Proteomes" id="UP001272242">
    <property type="component" value="Unassembled WGS sequence"/>
</dbReference>
<keyword evidence="3" id="KW-1185">Reference proteome</keyword>
<proteinExistence type="predicted"/>
<dbReference type="PANTHER" id="PTHR43591:SF110">
    <property type="entry name" value="RHODANESE DOMAIN-CONTAINING PROTEIN"/>
    <property type="match status" value="1"/>
</dbReference>
<protein>
    <submittedName>
        <fullName evidence="2">Methyltransferase domain-containing protein</fullName>
    </submittedName>
</protein>
<name>A0ABU5ESD7_9BACT</name>
<gene>
    <name evidence="2" type="ORF">R5W23_004956</name>
</gene>
<dbReference type="Pfam" id="PF08241">
    <property type="entry name" value="Methyltransf_11"/>
    <property type="match status" value="1"/>
</dbReference>
<dbReference type="EMBL" id="JAXBLV010000024">
    <property type="protein sequence ID" value="MDY3558261.1"/>
    <property type="molecule type" value="Genomic_DNA"/>
</dbReference>
<evidence type="ECO:0000259" key="1">
    <source>
        <dbReference type="Pfam" id="PF08241"/>
    </source>
</evidence>
<keyword evidence="2" id="KW-0808">Transferase</keyword>
<organism evidence="2 3">
    <name type="scientific">Gemmata algarum</name>
    <dbReference type="NCBI Taxonomy" id="2975278"/>
    <lineage>
        <taxon>Bacteria</taxon>
        <taxon>Pseudomonadati</taxon>
        <taxon>Planctomycetota</taxon>
        <taxon>Planctomycetia</taxon>
        <taxon>Gemmatales</taxon>
        <taxon>Gemmataceae</taxon>
        <taxon>Gemmata</taxon>
    </lineage>
</organism>
<dbReference type="GO" id="GO:0032259">
    <property type="term" value="P:methylation"/>
    <property type="evidence" value="ECO:0007669"/>
    <property type="project" value="UniProtKB-KW"/>
</dbReference>
<keyword evidence="2" id="KW-0489">Methyltransferase</keyword>
<dbReference type="PANTHER" id="PTHR43591">
    <property type="entry name" value="METHYLTRANSFERASE"/>
    <property type="match status" value="1"/>
</dbReference>
<comment type="caution">
    <text evidence="2">The sequence shown here is derived from an EMBL/GenBank/DDBJ whole genome shotgun (WGS) entry which is preliminary data.</text>
</comment>
<dbReference type="SUPFAM" id="SSF53335">
    <property type="entry name" value="S-adenosyl-L-methionine-dependent methyltransferases"/>
    <property type="match status" value="1"/>
</dbReference>
<dbReference type="InterPro" id="IPR029063">
    <property type="entry name" value="SAM-dependent_MTases_sf"/>
</dbReference>
<sequence>MSDTPDYDAYQSSFHEAFRAELYGIVDALPAGGRALDVPCGNGFYSRRLVEHFRGRLTAVDSNDEYLQSTRNAVGVGAEVLKADAYQLPFGRATFDLIWCAQSLISLDPERAVREMFRVVKPGGVVAILEVDEFHRVLLPWPVELEAALPLAVRAATEQEYGDAVKMSPARRLRGVLKEAGFKSVRRVTYPFDRTATFDSSTAAFLTHHFGYLRSFVRSHLPRDLQKVFDRVTSPDSDDSLYREDVELVCLNAVYLARPSETASPVAT</sequence>
<reference evidence="3" key="1">
    <citation type="journal article" date="2023" name="Mar. Drugs">
        <title>Gemmata algarum, a Novel Planctomycete Isolated from an Algal Mat, Displays Antimicrobial Activity.</title>
        <authorList>
            <person name="Kumar G."/>
            <person name="Kallscheuer N."/>
            <person name="Kashif M."/>
            <person name="Ahamad S."/>
            <person name="Jagadeeshwari U."/>
            <person name="Pannikurungottu S."/>
            <person name="Haufschild T."/>
            <person name="Kabuu M."/>
            <person name="Sasikala C."/>
            <person name="Jogler C."/>
            <person name="Ramana C."/>
        </authorList>
    </citation>
    <scope>NUCLEOTIDE SEQUENCE [LARGE SCALE GENOMIC DNA]</scope>
    <source>
        <strain evidence="3">JC673</strain>
    </source>
</reference>
<evidence type="ECO:0000313" key="2">
    <source>
        <dbReference type="EMBL" id="MDY3558261.1"/>
    </source>
</evidence>
<dbReference type="Gene3D" id="3.40.50.150">
    <property type="entry name" value="Vaccinia Virus protein VP39"/>
    <property type="match status" value="1"/>
</dbReference>
<accession>A0ABU5ESD7</accession>
<dbReference type="CDD" id="cd02440">
    <property type="entry name" value="AdoMet_MTases"/>
    <property type="match status" value="1"/>
</dbReference>